<keyword evidence="2" id="KW-1185">Reference proteome</keyword>
<evidence type="ECO:0000313" key="1">
    <source>
        <dbReference type="EMBL" id="KAI3367372.1"/>
    </source>
</evidence>
<organism evidence="1 2">
    <name type="scientific">Scortum barcoo</name>
    <name type="common">barcoo grunter</name>
    <dbReference type="NCBI Taxonomy" id="214431"/>
    <lineage>
        <taxon>Eukaryota</taxon>
        <taxon>Metazoa</taxon>
        <taxon>Chordata</taxon>
        <taxon>Craniata</taxon>
        <taxon>Vertebrata</taxon>
        <taxon>Euteleostomi</taxon>
        <taxon>Actinopterygii</taxon>
        <taxon>Neopterygii</taxon>
        <taxon>Teleostei</taxon>
        <taxon>Neoteleostei</taxon>
        <taxon>Acanthomorphata</taxon>
        <taxon>Eupercaria</taxon>
        <taxon>Centrarchiformes</taxon>
        <taxon>Terapontoidei</taxon>
        <taxon>Terapontidae</taxon>
        <taxon>Scortum</taxon>
    </lineage>
</organism>
<dbReference type="Proteomes" id="UP000831701">
    <property type="component" value="Chromosome 9"/>
</dbReference>
<name>A0ACB8WJA8_9TELE</name>
<reference evidence="1" key="1">
    <citation type="submission" date="2022-04" db="EMBL/GenBank/DDBJ databases">
        <title>Jade perch genome.</title>
        <authorList>
            <person name="Chao B."/>
        </authorList>
    </citation>
    <scope>NUCLEOTIDE SEQUENCE</scope>
    <source>
        <strain evidence="1">CB-2022</strain>
    </source>
</reference>
<sequence>MTMIPNTPARATKEWLRKKHFKVLEWPSQSPDLNPIENLWRELKVKVCCPATAPKHHCSRGDLHGGMGQNTSNIQSAQLSLMDSRLADSYNNTADLEIRLSISEKQLEDLKTENTDLEVRLSISEKQLEDLKTGNTVLSFRLNETEDRLQQLTNTNSDDLKVAFSAGLTDSGSVGPFDEETTLIFSKTITNIGRAYNQTAGVFTAPVRGLYFFSFTVADYLKGYMGLHLYRNNQPIIFNLDLNDHGGYASSSNGVALQLEEGDDVRLSLPASYRLYDDSRNFSVFSGFLLFAL</sequence>
<evidence type="ECO:0000313" key="2">
    <source>
        <dbReference type="Proteomes" id="UP000831701"/>
    </source>
</evidence>
<protein>
    <submittedName>
        <fullName evidence="1">Uncharacterized protein</fullName>
    </submittedName>
</protein>
<comment type="caution">
    <text evidence="1">The sequence shown here is derived from an EMBL/GenBank/DDBJ whole genome shotgun (WGS) entry which is preliminary data.</text>
</comment>
<dbReference type="EMBL" id="CM041539">
    <property type="protein sequence ID" value="KAI3367372.1"/>
    <property type="molecule type" value="Genomic_DNA"/>
</dbReference>
<gene>
    <name evidence="1" type="ORF">L3Q82_026187</name>
</gene>
<proteinExistence type="predicted"/>
<accession>A0ACB8WJA8</accession>